<accession>A0A6V7X2Y3</accession>
<protein>
    <submittedName>
        <fullName evidence="3">Uncharacterized protein</fullName>
    </submittedName>
</protein>
<feature type="chain" id="PRO_5027585910" evidence="2">
    <location>
        <begin position="23"/>
        <end position="477"/>
    </location>
</feature>
<evidence type="ECO:0000256" key="1">
    <source>
        <dbReference type="SAM" id="MobiDB-lite"/>
    </source>
</evidence>
<organism evidence="3 4">
    <name type="scientific">Meloidogyne enterolobii</name>
    <name type="common">Root-knot nematode worm</name>
    <name type="synonym">Meloidogyne mayaguensis</name>
    <dbReference type="NCBI Taxonomy" id="390850"/>
    <lineage>
        <taxon>Eukaryota</taxon>
        <taxon>Metazoa</taxon>
        <taxon>Ecdysozoa</taxon>
        <taxon>Nematoda</taxon>
        <taxon>Chromadorea</taxon>
        <taxon>Rhabditida</taxon>
        <taxon>Tylenchina</taxon>
        <taxon>Tylenchomorpha</taxon>
        <taxon>Tylenchoidea</taxon>
        <taxon>Meloidogynidae</taxon>
        <taxon>Meloidogyninae</taxon>
        <taxon>Meloidogyne</taxon>
    </lineage>
</organism>
<feature type="signal peptide" evidence="2">
    <location>
        <begin position="1"/>
        <end position="22"/>
    </location>
</feature>
<evidence type="ECO:0000313" key="4">
    <source>
        <dbReference type="Proteomes" id="UP000580250"/>
    </source>
</evidence>
<keyword evidence="2" id="KW-0732">Signal</keyword>
<dbReference type="EMBL" id="CAJEWN010001023">
    <property type="protein sequence ID" value="CAD2193347.1"/>
    <property type="molecule type" value="Genomic_DNA"/>
</dbReference>
<reference evidence="3 4" key="1">
    <citation type="submission" date="2020-08" db="EMBL/GenBank/DDBJ databases">
        <authorList>
            <person name="Koutsovoulos G."/>
            <person name="Danchin GJ E."/>
        </authorList>
    </citation>
    <scope>NUCLEOTIDE SEQUENCE [LARGE SCALE GENOMIC DNA]</scope>
</reference>
<feature type="compositionally biased region" description="Polar residues" evidence="1">
    <location>
        <begin position="245"/>
        <end position="269"/>
    </location>
</feature>
<proteinExistence type="predicted"/>
<comment type="caution">
    <text evidence="3">The sequence shown here is derived from an EMBL/GenBank/DDBJ whole genome shotgun (WGS) entry which is preliminary data.</text>
</comment>
<dbReference type="AlphaFoldDB" id="A0A6V7X2Y3"/>
<feature type="region of interest" description="Disordered" evidence="1">
    <location>
        <begin position="242"/>
        <end position="269"/>
    </location>
</feature>
<dbReference type="OrthoDB" id="5908504at2759"/>
<evidence type="ECO:0000256" key="2">
    <source>
        <dbReference type="SAM" id="SignalP"/>
    </source>
</evidence>
<gene>
    <name evidence="3" type="ORF">MENT_LOCUS46290</name>
</gene>
<evidence type="ECO:0000313" key="3">
    <source>
        <dbReference type="EMBL" id="CAD2193347.1"/>
    </source>
</evidence>
<sequence length="477" mass="56304">MYLNVNFLNLFGLFLLLAHSLQQDGFHLATLEMIGIKIPKIPGITSEELEQFKKAFMQVHSQHKMTFTEAHYVLNFISKNLEELNSNCIFSGRKVVIKKLKNKDIKQSNIEDQHQFNIQKSLEKCRQTLFAFSLIVSKYKKHQGNNWNIFNIKCLNREENSYFSDGEKNEIYEFVKDLSKNVVEKCKFIVEWQNDLYRKSLDYTFNYQHKPKEYENFKKVITDLNTQYINFVDVIRRKKPHGDATHQQSFSINKGQQSNKSHTNPQSIPLLNQHEVAVNKFFENLDDITAKTKKFGKKLVDIKKYMGKNKSLKNELYQNNFADILEEKMKFLLQNWEKIFEDILGDKEDVKEIKNIFKNSGHQFVGYCLSQRFLEAFNEDGGVNIKAFIDNQLLQKYAQKLAKIVKNNTLDINFYKSTKEVIKNYLYEKCKNNLPNVSKDCHSFIESIFQNWKGYCSIDTDNLEFENFEEIVLKNEN</sequence>
<dbReference type="Proteomes" id="UP000580250">
    <property type="component" value="Unassembled WGS sequence"/>
</dbReference>
<name>A0A6V7X2Y3_MELEN</name>